<organism evidence="3 4">
    <name type="scientific">Pseudaquabacterium pictum</name>
    <dbReference type="NCBI Taxonomy" id="2315236"/>
    <lineage>
        <taxon>Bacteria</taxon>
        <taxon>Pseudomonadati</taxon>
        <taxon>Pseudomonadota</taxon>
        <taxon>Betaproteobacteria</taxon>
        <taxon>Burkholderiales</taxon>
        <taxon>Sphaerotilaceae</taxon>
        <taxon>Pseudaquabacterium</taxon>
    </lineage>
</organism>
<evidence type="ECO:0000313" key="4">
    <source>
        <dbReference type="Proteomes" id="UP000301751"/>
    </source>
</evidence>
<feature type="domain" description="SGNH hydrolase-type esterase" evidence="2">
    <location>
        <begin position="66"/>
        <end position="256"/>
    </location>
</feature>
<keyword evidence="1" id="KW-0732">Signal</keyword>
<evidence type="ECO:0000256" key="1">
    <source>
        <dbReference type="SAM" id="SignalP"/>
    </source>
</evidence>
<reference evidence="4" key="1">
    <citation type="submission" date="2019-03" db="EMBL/GenBank/DDBJ databases">
        <title>Aquabacterium pictum sp.nov., the first bacteriochlorophyll a-containing freshwater bacterium in the genus Aquabacterium of the class Betaproteobacteria.</title>
        <authorList>
            <person name="Hirose S."/>
            <person name="Tank M."/>
            <person name="Hara E."/>
            <person name="Tamaki H."/>
            <person name="Takaichi S."/>
            <person name="Haruta S."/>
            <person name="Hanada S."/>
        </authorList>
    </citation>
    <scope>NUCLEOTIDE SEQUENCE [LARGE SCALE GENOMIC DNA]</scope>
    <source>
        <strain evidence="4">W35</strain>
    </source>
</reference>
<dbReference type="InterPro" id="IPR051532">
    <property type="entry name" value="Ester_Hydrolysis_Enzymes"/>
</dbReference>
<dbReference type="Proteomes" id="UP000301751">
    <property type="component" value="Unassembled WGS sequence"/>
</dbReference>
<dbReference type="EMBL" id="BJCL01000016">
    <property type="protein sequence ID" value="GCL65440.1"/>
    <property type="molecule type" value="Genomic_DNA"/>
</dbReference>
<comment type="caution">
    <text evidence="3">The sequence shown here is derived from an EMBL/GenBank/DDBJ whole genome shotgun (WGS) entry which is preliminary data.</text>
</comment>
<accession>A0A480AWZ3</accession>
<dbReference type="InterPro" id="IPR036514">
    <property type="entry name" value="SGNH_hydro_sf"/>
</dbReference>
<evidence type="ECO:0000313" key="3">
    <source>
        <dbReference type="EMBL" id="GCL65440.1"/>
    </source>
</evidence>
<sequence length="273" mass="29307">MRPTSFHGLLATLCAAGAGLGAHSALAADFASTRPVPRIEYWQQRQATIDAQVADSDRLRAVKLLFVGDSITDFWLLGDDPWIPGRLHGRAIWDTAFGGAVPENLALNIGISGDRTEHLLHRILPKSQGGLGQLDNPALAPEFIVLMVGINNSYAAEQPVADSVYAGVLAVARALHARQPGARLLLQSILPTSEPARDDAVVKPVNMRLAALARSAEFAGFTTWLDLYPAFVDAQGRQQARLFVDGLHPSEAGYAVWRDRLLPALAAARAAAR</sequence>
<dbReference type="PANTHER" id="PTHR30383">
    <property type="entry name" value="THIOESTERASE 1/PROTEASE 1/LYSOPHOSPHOLIPASE L1"/>
    <property type="match status" value="1"/>
</dbReference>
<dbReference type="RefSeq" id="WP_162520883.1">
    <property type="nucleotide sequence ID" value="NZ_BJCL01000016.1"/>
</dbReference>
<dbReference type="InterPro" id="IPR013830">
    <property type="entry name" value="SGNH_hydro"/>
</dbReference>
<evidence type="ECO:0000259" key="2">
    <source>
        <dbReference type="Pfam" id="PF13472"/>
    </source>
</evidence>
<feature type="chain" id="PRO_5019808631" description="SGNH hydrolase-type esterase domain-containing protein" evidence="1">
    <location>
        <begin position="28"/>
        <end position="273"/>
    </location>
</feature>
<dbReference type="GO" id="GO:0004622">
    <property type="term" value="F:phosphatidylcholine lysophospholipase activity"/>
    <property type="evidence" value="ECO:0007669"/>
    <property type="project" value="TreeGrafter"/>
</dbReference>
<dbReference type="AlphaFoldDB" id="A0A480AWZ3"/>
<dbReference type="SUPFAM" id="SSF52266">
    <property type="entry name" value="SGNH hydrolase"/>
    <property type="match status" value="1"/>
</dbReference>
<dbReference type="PANTHER" id="PTHR30383:SF5">
    <property type="entry name" value="SGNH HYDROLASE-TYPE ESTERASE DOMAIN-CONTAINING PROTEIN"/>
    <property type="match status" value="1"/>
</dbReference>
<name>A0A480AWZ3_9BURK</name>
<feature type="signal peptide" evidence="1">
    <location>
        <begin position="1"/>
        <end position="27"/>
    </location>
</feature>
<gene>
    <name evidence="3" type="ORF">AQPW35_45210</name>
</gene>
<protein>
    <recommendedName>
        <fullName evidence="2">SGNH hydrolase-type esterase domain-containing protein</fullName>
    </recommendedName>
</protein>
<keyword evidence="4" id="KW-1185">Reference proteome</keyword>
<dbReference type="Gene3D" id="3.40.50.1110">
    <property type="entry name" value="SGNH hydrolase"/>
    <property type="match status" value="1"/>
</dbReference>
<proteinExistence type="predicted"/>
<dbReference type="Pfam" id="PF13472">
    <property type="entry name" value="Lipase_GDSL_2"/>
    <property type="match status" value="1"/>
</dbReference>